<reference evidence="2" key="1">
    <citation type="submission" date="2023-10" db="EMBL/GenBank/DDBJ databases">
        <authorList>
            <person name="Chen Y."/>
            <person name="Shah S."/>
            <person name="Dougan E. K."/>
            <person name="Thang M."/>
            <person name="Chan C."/>
        </authorList>
    </citation>
    <scope>NUCLEOTIDE SEQUENCE [LARGE SCALE GENOMIC DNA]</scope>
</reference>
<dbReference type="Proteomes" id="UP001189429">
    <property type="component" value="Unassembled WGS sequence"/>
</dbReference>
<keyword evidence="3" id="KW-1185">Reference proteome</keyword>
<evidence type="ECO:0000313" key="2">
    <source>
        <dbReference type="EMBL" id="CAK0820546.1"/>
    </source>
</evidence>
<name>A0ABN9RN05_9DINO</name>
<accession>A0ABN9RN05</accession>
<gene>
    <name evidence="2" type="ORF">PCOR1329_LOCUS22178</name>
</gene>
<evidence type="ECO:0000313" key="3">
    <source>
        <dbReference type="Proteomes" id="UP001189429"/>
    </source>
</evidence>
<proteinExistence type="predicted"/>
<dbReference type="EMBL" id="CAUYUJ010007371">
    <property type="protein sequence ID" value="CAK0820546.1"/>
    <property type="molecule type" value="Genomic_DNA"/>
</dbReference>
<sequence length="290" mass="31727">GASLRAAAGPAEVCEDAVPGDRCHAIVQWALDKAWLPEEHPDWFPRFDSSFPEELKFKHLQQILHSRSKGGCGKPCFLEADDEKEPDAGAETEKVETTARPTLEPMTNHKVEDMSLDTLSSYLNDKDMDELDKYASHLQDAAVGEAQDAAVQMAKRRRARSPELRQSWRLELPRRLPRLRAPGARFGPGGGNHRGPSAEHAAGNRAVVTACQSPSSGAARRAGRCAPKRSSVLERSQGVPGRSGKGRGSGWILQDSQISEIPDTVFVRNIGRGPTNSEAACLQWPTPPWR</sequence>
<feature type="non-terminal residue" evidence="2">
    <location>
        <position position="1"/>
    </location>
</feature>
<feature type="region of interest" description="Disordered" evidence="1">
    <location>
        <begin position="180"/>
        <end position="199"/>
    </location>
</feature>
<evidence type="ECO:0000256" key="1">
    <source>
        <dbReference type="SAM" id="MobiDB-lite"/>
    </source>
</evidence>
<comment type="caution">
    <text evidence="2">The sequence shown here is derived from an EMBL/GenBank/DDBJ whole genome shotgun (WGS) entry which is preliminary data.</text>
</comment>
<organism evidence="2 3">
    <name type="scientific">Prorocentrum cordatum</name>
    <dbReference type="NCBI Taxonomy" id="2364126"/>
    <lineage>
        <taxon>Eukaryota</taxon>
        <taxon>Sar</taxon>
        <taxon>Alveolata</taxon>
        <taxon>Dinophyceae</taxon>
        <taxon>Prorocentrales</taxon>
        <taxon>Prorocentraceae</taxon>
        <taxon>Prorocentrum</taxon>
    </lineage>
</organism>
<feature type="region of interest" description="Disordered" evidence="1">
    <location>
        <begin position="213"/>
        <end position="255"/>
    </location>
</feature>
<protein>
    <submittedName>
        <fullName evidence="2">Uncharacterized protein</fullName>
    </submittedName>
</protein>